<dbReference type="EMBL" id="CP142729">
    <property type="protein sequence ID" value="WUR03363.1"/>
    <property type="molecule type" value="Genomic_DNA"/>
</dbReference>
<protein>
    <submittedName>
        <fullName evidence="1">Uncharacterized protein</fullName>
    </submittedName>
</protein>
<proteinExistence type="predicted"/>
<evidence type="ECO:0000313" key="1">
    <source>
        <dbReference type="EMBL" id="WUR03363.1"/>
    </source>
</evidence>
<evidence type="ECO:0000313" key="2">
    <source>
        <dbReference type="Proteomes" id="UP001334084"/>
    </source>
</evidence>
<organism evidence="1 2">
    <name type="scientific">Vairimorpha necatrix</name>
    <dbReference type="NCBI Taxonomy" id="6039"/>
    <lineage>
        <taxon>Eukaryota</taxon>
        <taxon>Fungi</taxon>
        <taxon>Fungi incertae sedis</taxon>
        <taxon>Microsporidia</taxon>
        <taxon>Nosematidae</taxon>
        <taxon>Vairimorpha</taxon>
    </lineage>
</organism>
<dbReference type="KEGG" id="vnx:VNE69_04185"/>
<gene>
    <name evidence="1" type="ORF">VNE69_04185</name>
</gene>
<reference evidence="1" key="1">
    <citation type="journal article" date="2024" name="BMC Genomics">
        <title>Functional annotation of a divergent genome using sequence and structure-based similarity.</title>
        <authorList>
            <person name="Svedberg D."/>
            <person name="Winiger R.R."/>
            <person name="Berg A."/>
            <person name="Sharma H."/>
            <person name="Tellgren-Roth C."/>
            <person name="Debrunner-Vossbrinck B.A."/>
            <person name="Vossbrinck C.R."/>
            <person name="Barandun J."/>
        </authorList>
    </citation>
    <scope>NUCLEOTIDE SEQUENCE</scope>
    <source>
        <strain evidence="1">Illinois isolate</strain>
    </source>
</reference>
<sequence length="68" mass="8278">MRHPPHFMKVLLKCSKLKYEDIKKIEYVDSKVKIYTVDRILEYSIRQKCGTYIVITDDNIEYYNMENL</sequence>
<dbReference type="Proteomes" id="UP001334084">
    <property type="component" value="Chromosome 4"/>
</dbReference>
<name>A0AAX4JBL6_9MICR</name>
<dbReference type="RefSeq" id="XP_065329508.1">
    <property type="nucleotide sequence ID" value="XM_065473436.1"/>
</dbReference>
<accession>A0AAX4JBL6</accession>
<dbReference type="AlphaFoldDB" id="A0AAX4JBL6"/>
<dbReference type="GeneID" id="90541175"/>
<keyword evidence="2" id="KW-1185">Reference proteome</keyword>